<dbReference type="Gramene" id="PRQ21587">
    <property type="protein sequence ID" value="PRQ21587"/>
    <property type="gene ID" value="RchiOBHm_Chr7g0240861"/>
</dbReference>
<protein>
    <submittedName>
        <fullName evidence="2">Uncharacterized protein</fullName>
    </submittedName>
</protein>
<comment type="caution">
    <text evidence="2">The sequence shown here is derived from an EMBL/GenBank/DDBJ whole genome shotgun (WGS) entry which is preliminary data.</text>
</comment>
<dbReference type="PANTHER" id="PTHR46364">
    <property type="entry name" value="OS08G0421900 PROTEIN"/>
    <property type="match status" value="1"/>
</dbReference>
<organism evidence="2 3">
    <name type="scientific">Rosa chinensis</name>
    <name type="common">China rose</name>
    <dbReference type="NCBI Taxonomy" id="74649"/>
    <lineage>
        <taxon>Eukaryota</taxon>
        <taxon>Viridiplantae</taxon>
        <taxon>Streptophyta</taxon>
        <taxon>Embryophyta</taxon>
        <taxon>Tracheophyta</taxon>
        <taxon>Spermatophyta</taxon>
        <taxon>Magnoliopsida</taxon>
        <taxon>eudicotyledons</taxon>
        <taxon>Gunneridae</taxon>
        <taxon>Pentapetalae</taxon>
        <taxon>rosids</taxon>
        <taxon>fabids</taxon>
        <taxon>Rosales</taxon>
        <taxon>Rosaceae</taxon>
        <taxon>Rosoideae</taxon>
        <taxon>Rosoideae incertae sedis</taxon>
        <taxon>Rosa</taxon>
    </lineage>
</organism>
<evidence type="ECO:0000256" key="1">
    <source>
        <dbReference type="SAM" id="Phobius"/>
    </source>
</evidence>
<keyword evidence="1" id="KW-0812">Transmembrane</keyword>
<keyword evidence="1" id="KW-0472">Membrane</keyword>
<dbReference type="Proteomes" id="UP000238479">
    <property type="component" value="Chromosome 7"/>
</dbReference>
<accession>A0A2P6PI36</accession>
<dbReference type="AlphaFoldDB" id="A0A2P6PI36"/>
<dbReference type="OrthoDB" id="10564275at2759"/>
<evidence type="ECO:0000313" key="3">
    <source>
        <dbReference type="Proteomes" id="UP000238479"/>
    </source>
</evidence>
<gene>
    <name evidence="2" type="ORF">RchiOBHm_Chr7g0240861</name>
</gene>
<keyword evidence="3" id="KW-1185">Reference proteome</keyword>
<name>A0A2P6PI36_ROSCH</name>
<dbReference type="STRING" id="74649.A0A2P6PI36"/>
<dbReference type="EMBL" id="PDCK01000045">
    <property type="protein sequence ID" value="PRQ21587.1"/>
    <property type="molecule type" value="Genomic_DNA"/>
</dbReference>
<sequence>MMFRVLTPLRESVWFTRSRTTPSSKMWELSITTVDLSTRLLLGAFTPDRVAMYFKSEMPYNPDDLMVQCEECKDWWTLSTERNDLNCKRRYKMQCCCLCSCWCSWIAIMWFVDLE</sequence>
<proteinExistence type="predicted"/>
<evidence type="ECO:0000313" key="2">
    <source>
        <dbReference type="EMBL" id="PRQ21587.1"/>
    </source>
</evidence>
<feature type="transmembrane region" description="Helical" evidence="1">
    <location>
        <begin position="95"/>
        <end position="112"/>
    </location>
</feature>
<reference evidence="2 3" key="1">
    <citation type="journal article" date="2018" name="Nat. Genet.">
        <title>The Rosa genome provides new insights in the design of modern roses.</title>
        <authorList>
            <person name="Bendahmane M."/>
        </authorList>
    </citation>
    <scope>NUCLEOTIDE SEQUENCE [LARGE SCALE GENOMIC DNA]</scope>
    <source>
        <strain evidence="3">cv. Old Blush</strain>
    </source>
</reference>
<keyword evidence="1" id="KW-1133">Transmembrane helix</keyword>